<dbReference type="AlphaFoldDB" id="A0A3Q3FFF5"/>
<evidence type="ECO:0000256" key="4">
    <source>
        <dbReference type="ARBA" id="ARBA00022702"/>
    </source>
</evidence>
<feature type="domain" description="Glucagon / GIP / secretin / VIP family" evidence="5">
    <location>
        <begin position="35"/>
        <end position="57"/>
    </location>
</feature>
<dbReference type="GO" id="GO:0035774">
    <property type="term" value="P:positive regulation of insulin secretion involved in cellular response to glucose stimulus"/>
    <property type="evidence" value="ECO:0007669"/>
    <property type="project" value="TreeGrafter"/>
</dbReference>
<organism evidence="6 7">
    <name type="scientific">Labrus bergylta</name>
    <name type="common">ballan wrasse</name>
    <dbReference type="NCBI Taxonomy" id="56723"/>
    <lineage>
        <taxon>Eukaryota</taxon>
        <taxon>Metazoa</taxon>
        <taxon>Chordata</taxon>
        <taxon>Craniata</taxon>
        <taxon>Vertebrata</taxon>
        <taxon>Euteleostomi</taxon>
        <taxon>Actinopterygii</taxon>
        <taxon>Neopterygii</taxon>
        <taxon>Teleostei</taxon>
        <taxon>Neoteleostei</taxon>
        <taxon>Acanthomorphata</taxon>
        <taxon>Eupercaria</taxon>
        <taxon>Labriformes</taxon>
        <taxon>Labridae</taxon>
        <taxon>Labrus</taxon>
    </lineage>
</organism>
<comment type="subcellular location">
    <subcellularLocation>
        <location evidence="1">Secreted</location>
    </subcellularLocation>
</comment>
<keyword evidence="7" id="KW-1185">Reference proteome</keyword>
<dbReference type="Proteomes" id="UP000261660">
    <property type="component" value="Unplaced"/>
</dbReference>
<name>A0A3Q3FFF5_9LABR</name>
<dbReference type="STRING" id="56723.ENSLBEP00000017937"/>
<keyword evidence="3" id="KW-0964">Secreted</keyword>
<proteinExistence type="inferred from homology"/>
<dbReference type="GO" id="GO:0043066">
    <property type="term" value="P:negative regulation of apoptotic process"/>
    <property type="evidence" value="ECO:0007669"/>
    <property type="project" value="TreeGrafter"/>
</dbReference>
<evidence type="ECO:0000256" key="2">
    <source>
        <dbReference type="ARBA" id="ARBA00008369"/>
    </source>
</evidence>
<keyword evidence="4" id="KW-0372">Hormone</keyword>
<dbReference type="PROSITE" id="PS00260">
    <property type="entry name" value="GLUCAGON"/>
    <property type="match status" value="1"/>
</dbReference>
<comment type="similarity">
    <text evidence="2">Belongs to the glucagon family.</text>
</comment>
<dbReference type="InterPro" id="IPR015550">
    <property type="entry name" value="Glucagon"/>
</dbReference>
<reference evidence="6" key="1">
    <citation type="submission" date="2025-08" db="UniProtKB">
        <authorList>
            <consortium name="Ensembl"/>
        </authorList>
    </citation>
    <scope>IDENTIFICATION</scope>
</reference>
<dbReference type="PANTHER" id="PTHR11418">
    <property type="entry name" value="GLUCAGON"/>
    <property type="match status" value="1"/>
</dbReference>
<dbReference type="SMART" id="SM00070">
    <property type="entry name" value="GLUCA"/>
    <property type="match status" value="1"/>
</dbReference>
<dbReference type="GO" id="GO:0005179">
    <property type="term" value="F:hormone activity"/>
    <property type="evidence" value="ECO:0007669"/>
    <property type="project" value="UniProtKB-KW"/>
</dbReference>
<dbReference type="InParanoid" id="A0A3Q3FFF5"/>
<evidence type="ECO:0000313" key="7">
    <source>
        <dbReference type="Proteomes" id="UP000261660"/>
    </source>
</evidence>
<dbReference type="GeneTree" id="ENSGT00940000170524"/>
<dbReference type="Ensembl" id="ENSLBET00000018938.1">
    <property type="protein sequence ID" value="ENSLBEP00000017937.1"/>
    <property type="gene ID" value="ENSLBEG00000013822.1"/>
</dbReference>
<dbReference type="PANTHER" id="PTHR11418:SF0">
    <property type="entry name" value="PRO-GLUCAGON"/>
    <property type="match status" value="1"/>
</dbReference>
<protein>
    <recommendedName>
        <fullName evidence="5">Glucagon / GIP / secretin / VIP family domain-containing protein</fullName>
    </recommendedName>
</protein>
<sequence length="96" mass="11574">MQQKHDLFFTDSYNFKMTTLSRQVRKNIIRNLKRHSDGTFTSDFTHYLDRFKAKDFVEWLKEKEQGRKELLQVHATSGKERSQGYHIFHLFCDSTV</sequence>
<dbReference type="GO" id="GO:0005615">
    <property type="term" value="C:extracellular space"/>
    <property type="evidence" value="ECO:0007669"/>
    <property type="project" value="TreeGrafter"/>
</dbReference>
<reference evidence="6" key="2">
    <citation type="submission" date="2025-09" db="UniProtKB">
        <authorList>
            <consortium name="Ensembl"/>
        </authorList>
    </citation>
    <scope>IDENTIFICATION</scope>
</reference>
<dbReference type="Gene3D" id="6.10.250.590">
    <property type="match status" value="1"/>
</dbReference>
<evidence type="ECO:0000259" key="5">
    <source>
        <dbReference type="PROSITE" id="PS00260"/>
    </source>
</evidence>
<dbReference type="GO" id="GO:0007188">
    <property type="term" value="P:adenylate cyclase-modulating G protein-coupled receptor signaling pathway"/>
    <property type="evidence" value="ECO:0007669"/>
    <property type="project" value="TreeGrafter"/>
</dbReference>
<dbReference type="Pfam" id="PF00123">
    <property type="entry name" value="Hormone_2"/>
    <property type="match status" value="1"/>
</dbReference>
<accession>A0A3Q3FFF5</accession>
<evidence type="ECO:0000313" key="6">
    <source>
        <dbReference type="Ensembl" id="ENSLBEP00000017937.1"/>
    </source>
</evidence>
<dbReference type="GO" id="GO:0010737">
    <property type="term" value="P:protein kinase A signaling"/>
    <property type="evidence" value="ECO:0007669"/>
    <property type="project" value="TreeGrafter"/>
</dbReference>
<evidence type="ECO:0000256" key="1">
    <source>
        <dbReference type="ARBA" id="ARBA00004613"/>
    </source>
</evidence>
<dbReference type="InterPro" id="IPR000532">
    <property type="entry name" value="Glucagon_GIP_secretin_VIP"/>
</dbReference>
<dbReference type="GO" id="GO:0031769">
    <property type="term" value="F:glucagon receptor binding"/>
    <property type="evidence" value="ECO:0007669"/>
    <property type="project" value="TreeGrafter"/>
</dbReference>
<evidence type="ECO:0000256" key="3">
    <source>
        <dbReference type="ARBA" id="ARBA00022525"/>
    </source>
</evidence>